<organism evidence="1 2">
    <name type="scientific">Ectopseudomonas mendocina</name>
    <name type="common">Pseudomonas mendocina</name>
    <dbReference type="NCBI Taxonomy" id="300"/>
    <lineage>
        <taxon>Bacteria</taxon>
        <taxon>Pseudomonadati</taxon>
        <taxon>Pseudomonadota</taxon>
        <taxon>Gammaproteobacteria</taxon>
        <taxon>Pseudomonadales</taxon>
        <taxon>Pseudomonadaceae</taxon>
        <taxon>Ectopseudomonas</taxon>
    </lineage>
</organism>
<evidence type="ECO:0000313" key="1">
    <source>
        <dbReference type="EMBL" id="WXL25850.1"/>
    </source>
</evidence>
<sequence>MGFLLRQTAVVDAVFQGLVSAGEIRDWLEGIETLLKAEQPFYFVSCTLAGTEFDEDYRAIQALWYKQYKPAFRNHCRGIVRVARDAAEQARLDTPALHAAWGVPYFVTQDKTQGYQWIAQRMVNDETQC</sequence>
<protein>
    <submittedName>
        <fullName evidence="1">Uncharacterized protein</fullName>
    </submittedName>
</protein>
<proteinExistence type="predicted"/>
<gene>
    <name evidence="1" type="ORF">WG219_21580</name>
</gene>
<evidence type="ECO:0000313" key="2">
    <source>
        <dbReference type="Proteomes" id="UP001476583"/>
    </source>
</evidence>
<dbReference type="EMBL" id="CP148074">
    <property type="protein sequence ID" value="WXL25850.1"/>
    <property type="molecule type" value="Genomic_DNA"/>
</dbReference>
<accession>A0ABZ2RJR8</accession>
<keyword evidence="2" id="KW-1185">Reference proteome</keyword>
<reference evidence="1 2" key="1">
    <citation type="submission" date="2024-03" db="EMBL/GenBank/DDBJ databases">
        <title>Complete genome of BD2.</title>
        <authorList>
            <person name="Cao G."/>
        </authorList>
    </citation>
    <scope>NUCLEOTIDE SEQUENCE [LARGE SCALE GENOMIC DNA]</scope>
    <source>
        <strain evidence="1 2">BD2</strain>
    </source>
</reference>
<name>A0ABZ2RJR8_ECTME</name>
<dbReference type="Proteomes" id="UP001476583">
    <property type="component" value="Chromosome"/>
</dbReference>